<dbReference type="OrthoDB" id="2016041at2759"/>
<evidence type="ECO:0000259" key="7">
    <source>
        <dbReference type="SMART" id="SM00835"/>
    </source>
</evidence>
<dbReference type="AlphaFoldDB" id="A0A8T2T3V0"/>
<feature type="domain" description="Cupin type-1" evidence="7">
    <location>
        <begin position="257"/>
        <end position="405"/>
    </location>
</feature>
<keyword evidence="6" id="KW-0732">Signal</keyword>
<name>A0A8T2T3V0_CERRI</name>
<dbReference type="PANTHER" id="PTHR31189:SF54">
    <property type="entry name" value="11S GLOBULIN SEED STORAGE PROTEIN 2-LIKE"/>
    <property type="match status" value="1"/>
</dbReference>
<dbReference type="CDD" id="cd02243">
    <property type="entry name" value="cupin_11S_legumin_C"/>
    <property type="match status" value="1"/>
</dbReference>
<keyword evidence="2" id="KW-0758">Storage protein</keyword>
<evidence type="ECO:0000313" key="9">
    <source>
        <dbReference type="Proteomes" id="UP000825935"/>
    </source>
</evidence>
<organism evidence="8 9">
    <name type="scientific">Ceratopteris richardii</name>
    <name type="common">Triangle waterfern</name>
    <dbReference type="NCBI Taxonomy" id="49495"/>
    <lineage>
        <taxon>Eukaryota</taxon>
        <taxon>Viridiplantae</taxon>
        <taxon>Streptophyta</taxon>
        <taxon>Embryophyta</taxon>
        <taxon>Tracheophyta</taxon>
        <taxon>Polypodiopsida</taxon>
        <taxon>Polypodiidae</taxon>
        <taxon>Polypodiales</taxon>
        <taxon>Pteridineae</taxon>
        <taxon>Pteridaceae</taxon>
        <taxon>Parkerioideae</taxon>
        <taxon>Ceratopteris</taxon>
    </lineage>
</organism>
<dbReference type="InterPro" id="IPR050253">
    <property type="entry name" value="Seed_Storage-Functional"/>
</dbReference>
<dbReference type="EMBL" id="CM035420">
    <property type="protein sequence ID" value="KAH7404536.1"/>
    <property type="molecule type" value="Genomic_DNA"/>
</dbReference>
<evidence type="ECO:0000313" key="8">
    <source>
        <dbReference type="EMBL" id="KAH7404536.1"/>
    </source>
</evidence>
<dbReference type="OMA" id="AGETEFW"/>
<dbReference type="PRINTS" id="PR00439">
    <property type="entry name" value="11SGLOBULIN"/>
</dbReference>
<accession>A0A8T2T3V0</accession>
<comment type="similarity">
    <text evidence="1">Belongs to the 11S seed storage protein (globulins) family.</text>
</comment>
<proteinExistence type="inferred from homology"/>
<sequence>MASPRYSVRLLSLLLFGILINGCLASREHQRGSHETYREEGFRVNLGQPEELLRTEGGTLRAWSEHIKSIRNAHIGVGELQLEEDGLAVPQYNDANVIAFILEGKGVMGAVNSRADSEYKRTFLRRVQRGDVIAVPRSTVHWWYNPGGSRLRVLIVADTSLGVNPGRVHPFGLAGAKQGRFGTLLSGFSSDALAASWGVDEKTVEALLERQSGTGIVKAQRKIRFSEFPREREAHQREDMNTERRTTDSSAFEELKFSIADEHPDLYVEKGGTFTKVSFHKLPALLKVGFSAAKVSLKQNAMTAPCFVPNAHQIIYITRGSGRVQVASGDGTSVFDEEVREGFVLAIPQFFPSLKVAGGEGLEYINVLSSANPFIDFLAGKNSLFRGIPEQVLEAAFNVEKGQLQGLGRSEEVIFPPWSAEMRERTGERKSPEARERRRHDEEKERRDSTERQERSQRKEQQPEERQRKEQQRQEQREQREERQREEQRGERRKESRASTEMEERSQRKEQQQKEREQQERQKRHQMSDHLPWSVE</sequence>
<dbReference type="GO" id="GO:0045735">
    <property type="term" value="F:nutrient reservoir activity"/>
    <property type="evidence" value="ECO:0007669"/>
    <property type="project" value="UniProtKB-KW"/>
</dbReference>
<dbReference type="SMART" id="SM00835">
    <property type="entry name" value="Cupin_1"/>
    <property type="match status" value="2"/>
</dbReference>
<dbReference type="InterPro" id="IPR011051">
    <property type="entry name" value="RmlC_Cupin_sf"/>
</dbReference>
<protein>
    <recommendedName>
        <fullName evidence="7">Cupin type-1 domain-containing protein</fullName>
    </recommendedName>
</protein>
<feature type="region of interest" description="Disordered" evidence="5">
    <location>
        <begin position="418"/>
        <end position="536"/>
    </location>
</feature>
<dbReference type="Pfam" id="PF00190">
    <property type="entry name" value="Cupin_1"/>
    <property type="match status" value="2"/>
</dbReference>
<dbReference type="PANTHER" id="PTHR31189">
    <property type="entry name" value="OS03G0336100 PROTEIN-RELATED"/>
    <property type="match status" value="1"/>
</dbReference>
<reference evidence="8" key="1">
    <citation type="submission" date="2021-08" db="EMBL/GenBank/DDBJ databases">
        <title>WGS assembly of Ceratopteris richardii.</title>
        <authorList>
            <person name="Marchant D.B."/>
            <person name="Chen G."/>
            <person name="Jenkins J."/>
            <person name="Shu S."/>
            <person name="Leebens-Mack J."/>
            <person name="Grimwood J."/>
            <person name="Schmutz J."/>
            <person name="Soltis P."/>
            <person name="Soltis D."/>
            <person name="Chen Z.-H."/>
        </authorList>
    </citation>
    <scope>NUCLEOTIDE SEQUENCE</scope>
    <source>
        <strain evidence="8">Whitten #5841</strain>
        <tissue evidence="8">Leaf</tissue>
    </source>
</reference>
<gene>
    <name evidence="8" type="ORF">KP509_15G030700</name>
</gene>
<dbReference type="InterPro" id="IPR014710">
    <property type="entry name" value="RmlC-like_jellyroll"/>
</dbReference>
<feature type="domain" description="Cupin type-1" evidence="7">
    <location>
        <begin position="44"/>
        <end position="205"/>
    </location>
</feature>
<dbReference type="InterPro" id="IPR006045">
    <property type="entry name" value="Cupin_1"/>
</dbReference>
<keyword evidence="3" id="KW-0708">Seed storage protein</keyword>
<evidence type="ECO:0000256" key="3">
    <source>
        <dbReference type="ARBA" id="ARBA00023129"/>
    </source>
</evidence>
<feature type="chain" id="PRO_5035841949" description="Cupin type-1 domain-containing protein" evidence="6">
    <location>
        <begin position="26"/>
        <end position="536"/>
    </location>
</feature>
<evidence type="ECO:0000256" key="1">
    <source>
        <dbReference type="ARBA" id="ARBA00007178"/>
    </source>
</evidence>
<comment type="caution">
    <text evidence="8">The sequence shown here is derived from an EMBL/GenBank/DDBJ whole genome shotgun (WGS) entry which is preliminary data.</text>
</comment>
<evidence type="ECO:0000256" key="2">
    <source>
        <dbReference type="ARBA" id="ARBA00022761"/>
    </source>
</evidence>
<dbReference type="InterPro" id="IPR006044">
    <property type="entry name" value="11S_seedstore_pln"/>
</dbReference>
<evidence type="ECO:0000256" key="5">
    <source>
        <dbReference type="SAM" id="MobiDB-lite"/>
    </source>
</evidence>
<evidence type="ECO:0000256" key="4">
    <source>
        <dbReference type="ARBA" id="ARBA00023157"/>
    </source>
</evidence>
<feature type="compositionally biased region" description="Basic and acidic residues" evidence="5">
    <location>
        <begin position="421"/>
        <end position="521"/>
    </location>
</feature>
<keyword evidence="4" id="KW-1015">Disulfide bond</keyword>
<dbReference type="SUPFAM" id="SSF51182">
    <property type="entry name" value="RmlC-like cupins"/>
    <property type="match status" value="1"/>
</dbReference>
<dbReference type="Proteomes" id="UP000825935">
    <property type="component" value="Chromosome 15"/>
</dbReference>
<keyword evidence="9" id="KW-1185">Reference proteome</keyword>
<dbReference type="Gene3D" id="2.60.120.10">
    <property type="entry name" value="Jelly Rolls"/>
    <property type="match status" value="2"/>
</dbReference>
<feature type="signal peptide" evidence="6">
    <location>
        <begin position="1"/>
        <end position="25"/>
    </location>
</feature>
<evidence type="ECO:0000256" key="6">
    <source>
        <dbReference type="SAM" id="SignalP"/>
    </source>
</evidence>